<dbReference type="InterPro" id="IPR017451">
    <property type="entry name" value="F-box-assoc_interact_dom"/>
</dbReference>
<dbReference type="AlphaFoldDB" id="A0A1S3WXD8"/>
<evidence type="ECO:0000259" key="1">
    <source>
        <dbReference type="Pfam" id="PF08268"/>
    </source>
</evidence>
<organism evidence="2">
    <name type="scientific">Nicotiana tabacum</name>
    <name type="common">Common tobacco</name>
    <dbReference type="NCBI Taxonomy" id="4097"/>
    <lineage>
        <taxon>Eukaryota</taxon>
        <taxon>Viridiplantae</taxon>
        <taxon>Streptophyta</taxon>
        <taxon>Embryophyta</taxon>
        <taxon>Tracheophyta</taxon>
        <taxon>Spermatophyta</taxon>
        <taxon>Magnoliopsida</taxon>
        <taxon>eudicotyledons</taxon>
        <taxon>Gunneridae</taxon>
        <taxon>Pentapetalae</taxon>
        <taxon>asterids</taxon>
        <taxon>lamiids</taxon>
        <taxon>Solanales</taxon>
        <taxon>Solanaceae</taxon>
        <taxon>Nicotianoideae</taxon>
        <taxon>Nicotianeae</taxon>
        <taxon>Nicotiana</taxon>
    </lineage>
</organism>
<dbReference type="RefSeq" id="XP_016432333.1">
    <property type="nucleotide sequence ID" value="XM_016576847.1"/>
</dbReference>
<dbReference type="PaxDb" id="4097-A0A1S3WXD8"/>
<proteinExistence type="predicted"/>
<dbReference type="Pfam" id="PF08268">
    <property type="entry name" value="FBA_3"/>
    <property type="match status" value="1"/>
</dbReference>
<evidence type="ECO:0000313" key="2">
    <source>
        <dbReference type="RefSeq" id="XP_016432333.1"/>
    </source>
</evidence>
<reference evidence="2" key="1">
    <citation type="submission" date="2025-08" db="UniProtKB">
        <authorList>
            <consortium name="RefSeq"/>
        </authorList>
    </citation>
    <scope>IDENTIFICATION</scope>
</reference>
<dbReference type="NCBIfam" id="TIGR01640">
    <property type="entry name" value="F_box_assoc_1"/>
    <property type="match status" value="1"/>
</dbReference>
<dbReference type="KEGG" id="nta:107758990"/>
<name>A0A1S3WXD8_TOBAC</name>
<accession>A0A1S3WXD8</accession>
<dbReference type="STRING" id="4097.A0A1S3WXD8"/>
<gene>
    <name evidence="2" type="primary">LOC107758990</name>
</gene>
<dbReference type="OMA" id="EIFFARY"/>
<sequence>MRFKCVTKFCNSLASESDFLNIHVRRSMTRPGGTEFFSQETRPVFYTTEQIEDGRPSASLPQINGLYYHAPAYSGLDCVNGLFCFWGPTFAGPAAIFNPSTGEVRFLPNLKNDFVQCNYALGFESEEKKYKVLLTTKHVQEGYNKYWILTLGIDKLWREIKSISPRVLCMPGVCISGVIYRFVYHKSQLAIDAFDVKSEKFKIIGSWKNSHDYKLMEMKGKLAVMDYENTHVDTSSCGF</sequence>
<dbReference type="PANTHER" id="PTHR31111">
    <property type="entry name" value="BNAA05G37150D PROTEIN-RELATED"/>
    <property type="match status" value="1"/>
</dbReference>
<dbReference type="InterPro" id="IPR013187">
    <property type="entry name" value="F-box-assoc_dom_typ3"/>
</dbReference>
<dbReference type="OrthoDB" id="1243645at2759"/>
<dbReference type="PANTHER" id="PTHR31111:SF139">
    <property type="entry name" value="F-BOX ASSOCIATED DOMAIN-CONTAINING PROTEIN"/>
    <property type="match status" value="1"/>
</dbReference>
<protein>
    <submittedName>
        <fullName evidence="2">F-box protein At5g65850-like</fullName>
    </submittedName>
</protein>
<feature type="domain" description="F-box associated beta-propeller type 3" evidence="1">
    <location>
        <begin position="44"/>
        <end position="228"/>
    </location>
</feature>